<dbReference type="InterPro" id="IPR027417">
    <property type="entry name" value="P-loop_NTPase"/>
</dbReference>
<dbReference type="GO" id="GO:0005881">
    <property type="term" value="C:cytoplasmic microtubule"/>
    <property type="evidence" value="ECO:0007669"/>
    <property type="project" value="TreeGrafter"/>
</dbReference>
<dbReference type="GO" id="GO:0008569">
    <property type="term" value="F:minus-end-directed microtubule motor activity"/>
    <property type="evidence" value="ECO:0007669"/>
    <property type="project" value="TreeGrafter"/>
</dbReference>
<organism evidence="2 4">
    <name type="scientific">Peronospora effusa</name>
    <dbReference type="NCBI Taxonomy" id="542832"/>
    <lineage>
        <taxon>Eukaryota</taxon>
        <taxon>Sar</taxon>
        <taxon>Stramenopiles</taxon>
        <taxon>Oomycota</taxon>
        <taxon>Peronosporomycetes</taxon>
        <taxon>Peronosporales</taxon>
        <taxon>Peronosporaceae</taxon>
        <taxon>Peronospora</taxon>
    </lineage>
</organism>
<dbReference type="GO" id="GO:0045505">
    <property type="term" value="F:dynein intermediate chain binding"/>
    <property type="evidence" value="ECO:0007669"/>
    <property type="project" value="InterPro"/>
</dbReference>
<sequence length="213" mass="24686">MRCWILVSVEATNEVPISLRLLLHASILLVNFSSYPSLKQIYGTFNRALLRLTPSLRSYVQPLIDAVIDVYDSNQKKYTAEMQPHYIYSLRDLSRSMRALCKAIEPLEYEIDIETLVQLGNHEASRLFMDRLMTSEEKKWCFHMVMKTIRNLSLGVATVLKVVKLVVTPTFFSYITLNELSKVTTTDFRKHGEVRLRVFNKEELNVPLVDLIL</sequence>
<dbReference type="VEuPathDB" id="FungiDB:DD237_008320"/>
<dbReference type="EMBL" id="QLLG01000025">
    <property type="protein sequence ID" value="RMX69432.1"/>
    <property type="molecule type" value="Genomic_DNA"/>
</dbReference>
<dbReference type="GO" id="GO:0007097">
    <property type="term" value="P:nuclear migration"/>
    <property type="evidence" value="ECO:0007669"/>
    <property type="project" value="TreeGrafter"/>
</dbReference>
<dbReference type="GO" id="GO:0005938">
    <property type="term" value="C:cell cortex"/>
    <property type="evidence" value="ECO:0007669"/>
    <property type="project" value="TreeGrafter"/>
</dbReference>
<dbReference type="GO" id="GO:0051959">
    <property type="term" value="F:dynein light intermediate chain binding"/>
    <property type="evidence" value="ECO:0007669"/>
    <property type="project" value="InterPro"/>
</dbReference>
<comment type="caution">
    <text evidence="2">The sequence shown here is derived from an EMBL/GenBank/DDBJ whole genome shotgun (WGS) entry which is preliminary data.</text>
</comment>
<dbReference type="Proteomes" id="UP000286097">
    <property type="component" value="Unassembled WGS sequence"/>
</dbReference>
<gene>
    <name evidence="3" type="ORF">DD237_008320</name>
    <name evidence="2" type="ORF">DD238_004636</name>
</gene>
<dbReference type="EMBL" id="QKXF01000455">
    <property type="protein sequence ID" value="RQM11213.1"/>
    <property type="molecule type" value="Genomic_DNA"/>
</dbReference>
<dbReference type="InterPro" id="IPR054354">
    <property type="entry name" value="DYNC2H1-like_lid"/>
</dbReference>
<dbReference type="Gene3D" id="3.40.50.300">
    <property type="entry name" value="P-loop containing nucleotide triphosphate hydrolases"/>
    <property type="match status" value="1"/>
</dbReference>
<dbReference type="OrthoDB" id="2507207at2759"/>
<evidence type="ECO:0000313" key="5">
    <source>
        <dbReference type="Proteomes" id="UP000286097"/>
    </source>
</evidence>
<dbReference type="GO" id="GO:0005868">
    <property type="term" value="C:cytoplasmic dynein complex"/>
    <property type="evidence" value="ECO:0007669"/>
    <property type="project" value="TreeGrafter"/>
</dbReference>
<dbReference type="Gene3D" id="1.20.920.30">
    <property type="match status" value="1"/>
</dbReference>
<proteinExistence type="predicted"/>
<protein>
    <recommendedName>
        <fullName evidence="1">Dynein 2 heavy chain 1 cytoplasmic ATPase lid domain-containing protein</fullName>
    </recommendedName>
</protein>
<accession>A0A3M6VSZ3</accession>
<keyword evidence="4" id="KW-1185">Reference proteome</keyword>
<dbReference type="STRING" id="542832.A0A3M6VSZ3"/>
<evidence type="ECO:0000313" key="3">
    <source>
        <dbReference type="EMBL" id="RQM11213.1"/>
    </source>
</evidence>
<dbReference type="Proteomes" id="UP000282087">
    <property type="component" value="Unassembled WGS sequence"/>
</dbReference>
<dbReference type="PANTHER" id="PTHR10676">
    <property type="entry name" value="DYNEIN HEAVY CHAIN FAMILY PROTEIN"/>
    <property type="match status" value="1"/>
</dbReference>
<dbReference type="AlphaFoldDB" id="A0A3M6VSZ3"/>
<reference evidence="4 5" key="1">
    <citation type="submission" date="2018-06" db="EMBL/GenBank/DDBJ databases">
        <title>Comparative genomics of downy mildews reveals potential adaptations to biotrophy.</title>
        <authorList>
            <person name="Fletcher K."/>
            <person name="Klosterman S.J."/>
            <person name="Derevnina L."/>
            <person name="Martin F."/>
            <person name="Koike S."/>
            <person name="Reyes Chin-Wo S."/>
            <person name="Mou B."/>
            <person name="Michelmore R."/>
        </authorList>
    </citation>
    <scope>NUCLEOTIDE SEQUENCE [LARGE SCALE GENOMIC DNA]</scope>
    <source>
        <strain evidence="3 5">R13</strain>
        <strain evidence="2 4">R14</strain>
    </source>
</reference>
<evidence type="ECO:0000259" key="1">
    <source>
        <dbReference type="Pfam" id="PF22597"/>
    </source>
</evidence>
<evidence type="ECO:0000313" key="2">
    <source>
        <dbReference type="EMBL" id="RMX69432.1"/>
    </source>
</evidence>
<dbReference type="InterPro" id="IPR026983">
    <property type="entry name" value="DHC"/>
</dbReference>
<dbReference type="GO" id="GO:0007018">
    <property type="term" value="P:microtubule-based movement"/>
    <property type="evidence" value="ECO:0007669"/>
    <property type="project" value="InterPro"/>
</dbReference>
<dbReference type="GO" id="GO:0007052">
    <property type="term" value="P:mitotic spindle organization"/>
    <property type="evidence" value="ECO:0007669"/>
    <property type="project" value="TreeGrafter"/>
</dbReference>
<dbReference type="GO" id="GO:0031122">
    <property type="term" value="P:cytoplasmic microtubule organization"/>
    <property type="evidence" value="ECO:0007669"/>
    <property type="project" value="TreeGrafter"/>
</dbReference>
<feature type="domain" description="Dynein 2 heavy chain 1 cytoplasmic ATPase lid" evidence="1">
    <location>
        <begin position="45"/>
        <end position="138"/>
    </location>
</feature>
<evidence type="ECO:0000313" key="4">
    <source>
        <dbReference type="Proteomes" id="UP000282087"/>
    </source>
</evidence>
<name>A0A3M6VSZ3_9STRA</name>
<dbReference type="PANTHER" id="PTHR10676:SF314">
    <property type="entry name" value="CYTOPLASMIC DYNEIN 1 HEAVY CHAIN 1"/>
    <property type="match status" value="1"/>
</dbReference>
<dbReference type="Pfam" id="PF22597">
    <property type="entry name" value="DYN_lid"/>
    <property type="match status" value="1"/>
</dbReference>